<gene>
    <name evidence="1" type="ORF">BDV98DRAFT_577827</name>
</gene>
<dbReference type="EMBL" id="ML178887">
    <property type="protein sequence ID" value="TFK95413.1"/>
    <property type="molecule type" value="Genomic_DNA"/>
</dbReference>
<dbReference type="Proteomes" id="UP000305067">
    <property type="component" value="Unassembled WGS sequence"/>
</dbReference>
<evidence type="ECO:0000313" key="1">
    <source>
        <dbReference type="EMBL" id="TFK95413.1"/>
    </source>
</evidence>
<keyword evidence="2" id="KW-1185">Reference proteome</keyword>
<name>A0A5C3QAC6_9AGAR</name>
<organism evidence="1 2">
    <name type="scientific">Pterulicium gracile</name>
    <dbReference type="NCBI Taxonomy" id="1884261"/>
    <lineage>
        <taxon>Eukaryota</taxon>
        <taxon>Fungi</taxon>
        <taxon>Dikarya</taxon>
        <taxon>Basidiomycota</taxon>
        <taxon>Agaricomycotina</taxon>
        <taxon>Agaricomycetes</taxon>
        <taxon>Agaricomycetidae</taxon>
        <taxon>Agaricales</taxon>
        <taxon>Pleurotineae</taxon>
        <taxon>Pterulaceae</taxon>
        <taxon>Pterulicium</taxon>
    </lineage>
</organism>
<sequence length="67" mass="7840">MSGRWLAARWQTVSLRVVLCCSGYVFLCRMSFPLNSRVLSFQYKCSPTLFQQDINQHITVFTCDSLW</sequence>
<accession>A0A5C3QAC6</accession>
<protein>
    <submittedName>
        <fullName evidence="1">Uncharacterized protein</fullName>
    </submittedName>
</protein>
<reference evidence="1 2" key="1">
    <citation type="journal article" date="2019" name="Nat. Ecol. Evol.">
        <title>Megaphylogeny resolves global patterns of mushroom evolution.</title>
        <authorList>
            <person name="Varga T."/>
            <person name="Krizsan K."/>
            <person name="Foldi C."/>
            <person name="Dima B."/>
            <person name="Sanchez-Garcia M."/>
            <person name="Sanchez-Ramirez S."/>
            <person name="Szollosi G.J."/>
            <person name="Szarkandi J.G."/>
            <person name="Papp V."/>
            <person name="Albert L."/>
            <person name="Andreopoulos W."/>
            <person name="Angelini C."/>
            <person name="Antonin V."/>
            <person name="Barry K.W."/>
            <person name="Bougher N.L."/>
            <person name="Buchanan P."/>
            <person name="Buyck B."/>
            <person name="Bense V."/>
            <person name="Catcheside P."/>
            <person name="Chovatia M."/>
            <person name="Cooper J."/>
            <person name="Damon W."/>
            <person name="Desjardin D."/>
            <person name="Finy P."/>
            <person name="Geml J."/>
            <person name="Haridas S."/>
            <person name="Hughes K."/>
            <person name="Justo A."/>
            <person name="Karasinski D."/>
            <person name="Kautmanova I."/>
            <person name="Kiss B."/>
            <person name="Kocsube S."/>
            <person name="Kotiranta H."/>
            <person name="LaButti K.M."/>
            <person name="Lechner B.E."/>
            <person name="Liimatainen K."/>
            <person name="Lipzen A."/>
            <person name="Lukacs Z."/>
            <person name="Mihaltcheva S."/>
            <person name="Morgado L.N."/>
            <person name="Niskanen T."/>
            <person name="Noordeloos M.E."/>
            <person name="Ohm R.A."/>
            <person name="Ortiz-Santana B."/>
            <person name="Ovrebo C."/>
            <person name="Racz N."/>
            <person name="Riley R."/>
            <person name="Savchenko A."/>
            <person name="Shiryaev A."/>
            <person name="Soop K."/>
            <person name="Spirin V."/>
            <person name="Szebenyi C."/>
            <person name="Tomsovsky M."/>
            <person name="Tulloss R.E."/>
            <person name="Uehling J."/>
            <person name="Grigoriev I.V."/>
            <person name="Vagvolgyi C."/>
            <person name="Papp T."/>
            <person name="Martin F.M."/>
            <person name="Miettinen O."/>
            <person name="Hibbett D.S."/>
            <person name="Nagy L.G."/>
        </authorList>
    </citation>
    <scope>NUCLEOTIDE SEQUENCE [LARGE SCALE GENOMIC DNA]</scope>
    <source>
        <strain evidence="1 2">CBS 309.79</strain>
    </source>
</reference>
<evidence type="ECO:0000313" key="2">
    <source>
        <dbReference type="Proteomes" id="UP000305067"/>
    </source>
</evidence>
<proteinExistence type="predicted"/>
<dbReference type="AlphaFoldDB" id="A0A5C3QAC6"/>